<organism evidence="2 3">
    <name type="scientific">Flagellimonas nanhaiensis</name>
    <dbReference type="NCBI Taxonomy" id="2292706"/>
    <lineage>
        <taxon>Bacteria</taxon>
        <taxon>Pseudomonadati</taxon>
        <taxon>Bacteroidota</taxon>
        <taxon>Flavobacteriia</taxon>
        <taxon>Flavobacteriales</taxon>
        <taxon>Flavobacteriaceae</taxon>
        <taxon>Flagellimonas</taxon>
    </lineage>
</organism>
<dbReference type="OrthoDB" id="9797709at2"/>
<dbReference type="InterPro" id="IPR001466">
    <property type="entry name" value="Beta-lactam-related"/>
</dbReference>
<evidence type="ECO:0000313" key="2">
    <source>
        <dbReference type="EMBL" id="RDY57895.1"/>
    </source>
</evidence>
<name>A0A371JLL8_9FLAO</name>
<dbReference type="Proteomes" id="UP000261828">
    <property type="component" value="Unassembled WGS sequence"/>
</dbReference>
<comment type="caution">
    <text evidence="2">The sequence shown here is derived from an EMBL/GenBank/DDBJ whole genome shotgun (WGS) entry which is preliminary data.</text>
</comment>
<evidence type="ECO:0000259" key="1">
    <source>
        <dbReference type="Pfam" id="PF00144"/>
    </source>
</evidence>
<dbReference type="PANTHER" id="PTHR43283">
    <property type="entry name" value="BETA-LACTAMASE-RELATED"/>
    <property type="match status" value="1"/>
</dbReference>
<sequence>MCLFSYFMLPSTRSISLVKLWLVCFAFILSQPHSLGQKFEKDSLNRQKESCHSPLDNDSMIKSISHAMQEFHLTGLSVAVFDNYEIVWRHVWGHKVANTDSKIDFETAFSTASIAKPVTATLLAMLEEEGLINLDAPVSKYLKRWNLPKNDFGAEKILTLKHLLSNTGGTSQHGFTDYYLGDTIPTLVESLEGEIANNSALELTFYPGTHWRYSGGGYVIAQVAIEDHLGFPLAHLAQEYIFGPLGMKRTTMKQPNEDGFLSNVAKAHDQNANIINTGIPITPQVAPSGLWSNPTDMSIFLIELQNALRNKNNRVISHSVAKKVTDIVTSKVMGGWSMGWERRYGFCNQEWFSHGGANTGTGGHVYATMEGGKGIVLFGNGPNQNRIPVLDLLRDSIFKSLDWYRDLNVVTEPIPKDLKDKLLGSYQHIVFGENMTVFERGGKIFMQPSIGVDESELLYLGDNFLEVDQYPSKLRIDVESDPNFITIYQIRNITNEENPLYRKDKI</sequence>
<dbReference type="AlphaFoldDB" id="A0A371JLL8"/>
<dbReference type="InterPro" id="IPR050789">
    <property type="entry name" value="Diverse_Enzym_Activities"/>
</dbReference>
<dbReference type="SUPFAM" id="SSF56601">
    <property type="entry name" value="beta-lactamase/transpeptidase-like"/>
    <property type="match status" value="1"/>
</dbReference>
<dbReference type="GO" id="GO:0016787">
    <property type="term" value="F:hydrolase activity"/>
    <property type="evidence" value="ECO:0007669"/>
    <property type="project" value="UniProtKB-KW"/>
</dbReference>
<dbReference type="PANTHER" id="PTHR43283:SF18">
    <property type="match status" value="1"/>
</dbReference>
<proteinExistence type="predicted"/>
<dbReference type="EMBL" id="QTJX01000006">
    <property type="protein sequence ID" value="RDY57895.1"/>
    <property type="molecule type" value="Genomic_DNA"/>
</dbReference>
<gene>
    <name evidence="2" type="ORF">DX873_17250</name>
</gene>
<accession>A0A371JLL8</accession>
<protein>
    <submittedName>
        <fullName evidence="2">Class A beta-lactamase-related serine hydrolase</fullName>
    </submittedName>
</protein>
<dbReference type="Gene3D" id="3.40.710.10">
    <property type="entry name" value="DD-peptidase/beta-lactamase superfamily"/>
    <property type="match status" value="1"/>
</dbReference>
<feature type="domain" description="Beta-lactamase-related" evidence="1">
    <location>
        <begin position="64"/>
        <end position="385"/>
    </location>
</feature>
<keyword evidence="2" id="KW-0378">Hydrolase</keyword>
<evidence type="ECO:0000313" key="3">
    <source>
        <dbReference type="Proteomes" id="UP000261828"/>
    </source>
</evidence>
<reference evidence="2 3" key="1">
    <citation type="submission" date="2018-08" db="EMBL/GenBank/DDBJ databases">
        <title>Muricauda nanhaiensis sp. nov., isolated from seawater of the South China Sea.</title>
        <authorList>
            <person name="Dang Y."/>
        </authorList>
    </citation>
    <scope>NUCLEOTIDE SEQUENCE [LARGE SCALE GENOMIC DNA]</scope>
    <source>
        <strain evidence="2 3">SM1704</strain>
    </source>
</reference>
<keyword evidence="3" id="KW-1185">Reference proteome</keyword>
<dbReference type="Pfam" id="PF00144">
    <property type="entry name" value="Beta-lactamase"/>
    <property type="match status" value="1"/>
</dbReference>
<dbReference type="InterPro" id="IPR012338">
    <property type="entry name" value="Beta-lactam/transpept-like"/>
</dbReference>